<protein>
    <submittedName>
        <fullName evidence="1">Uncharacterized protein</fullName>
    </submittedName>
</protein>
<name>A0ACB7T197_HYAAI</name>
<proteinExistence type="predicted"/>
<comment type="caution">
    <text evidence="1">The sequence shown here is derived from an EMBL/GenBank/DDBJ whole genome shotgun (WGS) entry which is preliminary data.</text>
</comment>
<evidence type="ECO:0000313" key="2">
    <source>
        <dbReference type="Proteomes" id="UP000821845"/>
    </source>
</evidence>
<gene>
    <name evidence="1" type="ORF">HPB50_009348</name>
</gene>
<evidence type="ECO:0000313" key="1">
    <source>
        <dbReference type="EMBL" id="KAH6940888.1"/>
    </source>
</evidence>
<dbReference type="EMBL" id="CM023491">
    <property type="protein sequence ID" value="KAH6940888.1"/>
    <property type="molecule type" value="Genomic_DNA"/>
</dbReference>
<dbReference type="Proteomes" id="UP000821845">
    <property type="component" value="Chromosome 11"/>
</dbReference>
<accession>A0ACB7T197</accession>
<reference evidence="1" key="1">
    <citation type="submission" date="2020-05" db="EMBL/GenBank/DDBJ databases">
        <title>Large-scale comparative analyses of tick genomes elucidate their genetic diversity and vector capacities.</title>
        <authorList>
            <person name="Jia N."/>
            <person name="Wang J."/>
            <person name="Shi W."/>
            <person name="Du L."/>
            <person name="Sun Y."/>
            <person name="Zhan W."/>
            <person name="Jiang J."/>
            <person name="Wang Q."/>
            <person name="Zhang B."/>
            <person name="Ji P."/>
            <person name="Sakyi L.B."/>
            <person name="Cui X."/>
            <person name="Yuan T."/>
            <person name="Jiang B."/>
            <person name="Yang W."/>
            <person name="Lam T.T.-Y."/>
            <person name="Chang Q."/>
            <person name="Ding S."/>
            <person name="Wang X."/>
            <person name="Zhu J."/>
            <person name="Ruan X."/>
            <person name="Zhao L."/>
            <person name="Wei J."/>
            <person name="Que T."/>
            <person name="Du C."/>
            <person name="Cheng J."/>
            <person name="Dai P."/>
            <person name="Han X."/>
            <person name="Huang E."/>
            <person name="Gao Y."/>
            <person name="Liu J."/>
            <person name="Shao H."/>
            <person name="Ye R."/>
            <person name="Li L."/>
            <person name="Wei W."/>
            <person name="Wang X."/>
            <person name="Wang C."/>
            <person name="Yang T."/>
            <person name="Huo Q."/>
            <person name="Li W."/>
            <person name="Guo W."/>
            <person name="Chen H."/>
            <person name="Zhou L."/>
            <person name="Ni X."/>
            <person name="Tian J."/>
            <person name="Zhou Y."/>
            <person name="Sheng Y."/>
            <person name="Liu T."/>
            <person name="Pan Y."/>
            <person name="Xia L."/>
            <person name="Li J."/>
            <person name="Zhao F."/>
            <person name="Cao W."/>
        </authorList>
    </citation>
    <scope>NUCLEOTIDE SEQUENCE</scope>
    <source>
        <strain evidence="1">Hyas-2018</strain>
    </source>
</reference>
<keyword evidence="2" id="KW-1185">Reference proteome</keyword>
<sequence>MAASLGTRVPVRTQENEEELSRFCADTANRTAVSARNFLMSRVFYWSPYVAAFVRTPPRNEAGPWPCEDSSSMRGERFPGFRRGPWSPRSWRPGASRTSAGACNLAVPVDLSSGGGPARWFRASPIFSQDGDEIIRGGGRRRGGGIECVSGSSSDNEAGHITAMDKDDAVRPCQQQPPFLRGDWRRRSGRIFPDVGDWQGYFYNLSPVVLPNKERPLHRYVFGKTLERLLNSRLQHFLRRNRCIYERQFGFTSAVRALHNLETRLLHLKASKIPAVLMAVDFQGAFDSVWYPEVFRFFRSLSFFKHADYLKEKMESLTTKVAHSSTTSAHAGSTAVPCPEDHIVEKCHIAGKWVRLAGLVERTSPGLQTQVRCHFTATQDVYAALRGCRSRTTMFATNG</sequence>
<organism evidence="1 2">
    <name type="scientific">Hyalomma asiaticum</name>
    <name type="common">Tick</name>
    <dbReference type="NCBI Taxonomy" id="266040"/>
    <lineage>
        <taxon>Eukaryota</taxon>
        <taxon>Metazoa</taxon>
        <taxon>Ecdysozoa</taxon>
        <taxon>Arthropoda</taxon>
        <taxon>Chelicerata</taxon>
        <taxon>Arachnida</taxon>
        <taxon>Acari</taxon>
        <taxon>Parasitiformes</taxon>
        <taxon>Ixodida</taxon>
        <taxon>Ixodoidea</taxon>
        <taxon>Ixodidae</taxon>
        <taxon>Hyalomminae</taxon>
        <taxon>Hyalomma</taxon>
    </lineage>
</organism>